<dbReference type="SMART" id="SM00710">
    <property type="entry name" value="PbH1"/>
    <property type="match status" value="5"/>
</dbReference>
<keyword evidence="3 4" id="KW-0326">Glycosidase</keyword>
<dbReference type="PANTHER" id="PTHR31339:SF9">
    <property type="entry name" value="PLASMIN AND FIBRONECTIN-BINDING PROTEIN A"/>
    <property type="match status" value="1"/>
</dbReference>
<dbReference type="PANTHER" id="PTHR31339">
    <property type="entry name" value="PECTIN LYASE-RELATED"/>
    <property type="match status" value="1"/>
</dbReference>
<sequence>MAVINPSAADVSRSIVQALEKDGEAVLRGGIYHSSPFSVPSHSRLVIEKDAKLVFIPDFSLYPPVFTRWEGVQCWCMHPCIFINESEDVKIGGEGVIDGSGEKWWKTCLEKKEKNRTPETVLELQFAALNPDYRNQPGGGGGREFQFLRPPLLQIRKSRDVLIEGVTFRNSPFWTVHPLFSDNVTIKDVSIINPYDAPNTDGIDIESSSNVSVLSSSVDVGDDGIAIKSGSGLEGIRDNVPSRNILIKDCIVKAAHGGAVIGSETAAEISDVTVESCLFDGTDRGIRIKTRRGRGGNIHDLAFRNIRMKDNLCPFVINTYYKCGTDDDSLFSLDEKPVDDSTPVIHSITIENCHAEGSRASCGMAVGLPESPLGNVVIKDSSFSMASDNLVPVSQSDMYRGLPDPVSRGFRLRNIEVHIENTDIGCEGVKIIKEENAEIL</sequence>
<comment type="similarity">
    <text evidence="1 4">Belongs to the glycosyl hydrolase 28 family.</text>
</comment>
<name>A0A9D9IB65_9SPIO</name>
<evidence type="ECO:0000313" key="6">
    <source>
        <dbReference type="Proteomes" id="UP000810292"/>
    </source>
</evidence>
<dbReference type="GO" id="GO:0004650">
    <property type="term" value="F:polygalacturonase activity"/>
    <property type="evidence" value="ECO:0007669"/>
    <property type="project" value="InterPro"/>
</dbReference>
<comment type="caution">
    <text evidence="5">The sequence shown here is derived from an EMBL/GenBank/DDBJ whole genome shotgun (WGS) entry which is preliminary data.</text>
</comment>
<dbReference type="Pfam" id="PF00295">
    <property type="entry name" value="Glyco_hydro_28"/>
    <property type="match status" value="1"/>
</dbReference>
<proteinExistence type="inferred from homology"/>
<keyword evidence="2 4" id="KW-0378">Hydrolase</keyword>
<reference evidence="5" key="1">
    <citation type="submission" date="2020-10" db="EMBL/GenBank/DDBJ databases">
        <authorList>
            <person name="Gilroy R."/>
        </authorList>
    </citation>
    <scope>NUCLEOTIDE SEQUENCE</scope>
    <source>
        <strain evidence="5">14700</strain>
    </source>
</reference>
<dbReference type="SUPFAM" id="SSF51126">
    <property type="entry name" value="Pectin lyase-like"/>
    <property type="match status" value="1"/>
</dbReference>
<dbReference type="Gene3D" id="2.160.20.10">
    <property type="entry name" value="Single-stranded right-handed beta-helix, Pectin lyase-like"/>
    <property type="match status" value="1"/>
</dbReference>
<accession>A0A9D9IB65</accession>
<dbReference type="InterPro" id="IPR051801">
    <property type="entry name" value="GH28_Enzymes"/>
</dbReference>
<evidence type="ECO:0000256" key="2">
    <source>
        <dbReference type="ARBA" id="ARBA00022801"/>
    </source>
</evidence>
<organism evidence="5 6">
    <name type="scientific">Candidatus Ornithospirochaeta stercoravium</name>
    <dbReference type="NCBI Taxonomy" id="2840897"/>
    <lineage>
        <taxon>Bacteria</taxon>
        <taxon>Pseudomonadati</taxon>
        <taxon>Spirochaetota</taxon>
        <taxon>Spirochaetia</taxon>
        <taxon>Spirochaetales</taxon>
        <taxon>Spirochaetaceae</taxon>
        <taxon>Spirochaetaceae incertae sedis</taxon>
        <taxon>Candidatus Ornithospirochaeta</taxon>
    </lineage>
</organism>
<dbReference type="EMBL" id="JADIMF010000098">
    <property type="protein sequence ID" value="MBO8469388.1"/>
    <property type="molecule type" value="Genomic_DNA"/>
</dbReference>
<dbReference type="GO" id="GO:0005975">
    <property type="term" value="P:carbohydrate metabolic process"/>
    <property type="evidence" value="ECO:0007669"/>
    <property type="project" value="InterPro"/>
</dbReference>
<evidence type="ECO:0000256" key="3">
    <source>
        <dbReference type="ARBA" id="ARBA00023295"/>
    </source>
</evidence>
<dbReference type="AlphaFoldDB" id="A0A9D9IB65"/>
<dbReference type="InterPro" id="IPR011050">
    <property type="entry name" value="Pectin_lyase_fold/virulence"/>
</dbReference>
<gene>
    <name evidence="5" type="ORF">IAA72_06360</name>
</gene>
<dbReference type="InterPro" id="IPR006626">
    <property type="entry name" value="PbH1"/>
</dbReference>
<evidence type="ECO:0000313" key="5">
    <source>
        <dbReference type="EMBL" id="MBO8469388.1"/>
    </source>
</evidence>
<protein>
    <submittedName>
        <fullName evidence="5">Right-handed parallel beta-helix repeat-containing protein</fullName>
    </submittedName>
</protein>
<dbReference type="InterPro" id="IPR012334">
    <property type="entry name" value="Pectin_lyas_fold"/>
</dbReference>
<evidence type="ECO:0000256" key="4">
    <source>
        <dbReference type="RuleBase" id="RU361169"/>
    </source>
</evidence>
<evidence type="ECO:0000256" key="1">
    <source>
        <dbReference type="ARBA" id="ARBA00008834"/>
    </source>
</evidence>
<reference evidence="5" key="2">
    <citation type="journal article" date="2021" name="PeerJ">
        <title>Extensive microbial diversity within the chicken gut microbiome revealed by metagenomics and culture.</title>
        <authorList>
            <person name="Gilroy R."/>
            <person name="Ravi A."/>
            <person name="Getino M."/>
            <person name="Pursley I."/>
            <person name="Horton D.L."/>
            <person name="Alikhan N.F."/>
            <person name="Baker D."/>
            <person name="Gharbi K."/>
            <person name="Hall N."/>
            <person name="Watson M."/>
            <person name="Adriaenssens E.M."/>
            <person name="Foster-Nyarko E."/>
            <person name="Jarju S."/>
            <person name="Secka A."/>
            <person name="Antonio M."/>
            <person name="Oren A."/>
            <person name="Chaudhuri R.R."/>
            <person name="La Ragione R."/>
            <person name="Hildebrand F."/>
            <person name="Pallen M.J."/>
        </authorList>
    </citation>
    <scope>NUCLEOTIDE SEQUENCE</scope>
    <source>
        <strain evidence="5">14700</strain>
    </source>
</reference>
<dbReference type="InterPro" id="IPR000743">
    <property type="entry name" value="Glyco_hydro_28"/>
</dbReference>
<dbReference type="Proteomes" id="UP000810292">
    <property type="component" value="Unassembled WGS sequence"/>
</dbReference>